<organism evidence="7 8">
    <name type="scientific">Carex littledalei</name>
    <dbReference type="NCBI Taxonomy" id="544730"/>
    <lineage>
        <taxon>Eukaryota</taxon>
        <taxon>Viridiplantae</taxon>
        <taxon>Streptophyta</taxon>
        <taxon>Embryophyta</taxon>
        <taxon>Tracheophyta</taxon>
        <taxon>Spermatophyta</taxon>
        <taxon>Magnoliopsida</taxon>
        <taxon>Liliopsida</taxon>
        <taxon>Poales</taxon>
        <taxon>Cyperaceae</taxon>
        <taxon>Cyperoideae</taxon>
        <taxon>Cariceae</taxon>
        <taxon>Carex</taxon>
        <taxon>Carex subgen. Euthyceras</taxon>
    </lineage>
</organism>
<dbReference type="PROSITE" id="PS51005">
    <property type="entry name" value="NAC"/>
    <property type="match status" value="1"/>
</dbReference>
<evidence type="ECO:0000256" key="2">
    <source>
        <dbReference type="ARBA" id="ARBA00023125"/>
    </source>
</evidence>
<evidence type="ECO:0000256" key="1">
    <source>
        <dbReference type="ARBA" id="ARBA00023015"/>
    </source>
</evidence>
<keyword evidence="4" id="KW-0539">Nucleus</keyword>
<dbReference type="Proteomes" id="UP000623129">
    <property type="component" value="Unassembled WGS sequence"/>
</dbReference>
<feature type="compositionally biased region" description="Low complexity" evidence="5">
    <location>
        <begin position="407"/>
        <end position="436"/>
    </location>
</feature>
<evidence type="ECO:0000313" key="8">
    <source>
        <dbReference type="Proteomes" id="UP000623129"/>
    </source>
</evidence>
<sequence length="458" mass="51124">MMDDDIRNWPCEENYITHLATRRKGDAIPQGVISVNPFSSNPWDFPEDSWYLFEENPNEEKWEGDVTRTENGFWKWSSTVTISTESTFGFRNVFEFYQGNTPVGTRTGWMMYQYHGRPNREQATHAQENISLCRLLWQNMERANSSRPNNSPSACADFCTSEPEMITIKEAREAGGNVLVNVSQDSFIELKDLMSSDGEISELYGFSDRDFLEFNDILISDTASTSSENSSDMSVNSEDYFNIGDMLRMIARDGPVSAEEEKDDCVSSFTGPVQYDQAVRDKLLKEKDSIPWDKKNSTPSHHLSNGSYLELRDLLPSNTASTKSGNLGSMRNNSCEYFNAHELLRDIARVDNAPVIGSESVAGHFENFVHPRNQADTVVPEEGPSTSANSRTGQVKRNLSDRSEGASRSSSSSGSSTSGSGNGTSRSNKSSSSKTPQSKRRKSVKKLAKIGKKLFCFS</sequence>
<dbReference type="GO" id="GO:0006355">
    <property type="term" value="P:regulation of DNA-templated transcription"/>
    <property type="evidence" value="ECO:0007669"/>
    <property type="project" value="InterPro"/>
</dbReference>
<protein>
    <submittedName>
        <fullName evidence="7">NAC transcription factor 29-like protein</fullName>
    </submittedName>
</protein>
<dbReference type="OrthoDB" id="1625833at2759"/>
<dbReference type="InterPro" id="IPR003441">
    <property type="entry name" value="NAC-dom"/>
</dbReference>
<evidence type="ECO:0000256" key="3">
    <source>
        <dbReference type="ARBA" id="ARBA00023163"/>
    </source>
</evidence>
<gene>
    <name evidence="7" type="ORF">FCM35_KLT20735</name>
</gene>
<feature type="domain" description="NAC" evidence="6">
    <location>
        <begin position="2"/>
        <end position="138"/>
    </location>
</feature>
<name>A0A833RDL6_9POAL</name>
<feature type="region of interest" description="Disordered" evidence="5">
    <location>
        <begin position="372"/>
        <end position="458"/>
    </location>
</feature>
<dbReference type="InterPro" id="IPR036093">
    <property type="entry name" value="NAC_dom_sf"/>
</dbReference>
<dbReference type="EMBL" id="SWLB01000009">
    <property type="protein sequence ID" value="KAF3334131.1"/>
    <property type="molecule type" value="Genomic_DNA"/>
</dbReference>
<keyword evidence="1" id="KW-0805">Transcription regulation</keyword>
<accession>A0A833RDL6</accession>
<proteinExistence type="predicted"/>
<dbReference type="PANTHER" id="PTHR31719">
    <property type="entry name" value="NAC TRANSCRIPTION FACTOR 56"/>
    <property type="match status" value="1"/>
</dbReference>
<evidence type="ECO:0000256" key="5">
    <source>
        <dbReference type="SAM" id="MobiDB-lite"/>
    </source>
</evidence>
<evidence type="ECO:0000313" key="7">
    <source>
        <dbReference type="EMBL" id="KAF3334131.1"/>
    </source>
</evidence>
<keyword evidence="3" id="KW-0804">Transcription</keyword>
<dbReference type="GO" id="GO:0003677">
    <property type="term" value="F:DNA binding"/>
    <property type="evidence" value="ECO:0007669"/>
    <property type="project" value="UniProtKB-KW"/>
</dbReference>
<dbReference type="PANTHER" id="PTHR31719:SF43">
    <property type="entry name" value="NAC TRANSCRIPTION FACTOR 56"/>
    <property type="match status" value="1"/>
</dbReference>
<dbReference type="Gene3D" id="2.170.150.80">
    <property type="entry name" value="NAC domain"/>
    <property type="match status" value="1"/>
</dbReference>
<keyword evidence="8" id="KW-1185">Reference proteome</keyword>
<dbReference type="AlphaFoldDB" id="A0A833RDL6"/>
<evidence type="ECO:0000259" key="6">
    <source>
        <dbReference type="PROSITE" id="PS51005"/>
    </source>
</evidence>
<comment type="caution">
    <text evidence="7">The sequence shown here is derived from an EMBL/GenBank/DDBJ whole genome shotgun (WGS) entry which is preliminary data.</text>
</comment>
<dbReference type="Pfam" id="PF02365">
    <property type="entry name" value="NAM"/>
    <property type="match status" value="1"/>
</dbReference>
<feature type="compositionally biased region" description="Basic residues" evidence="5">
    <location>
        <begin position="437"/>
        <end position="452"/>
    </location>
</feature>
<feature type="compositionally biased region" description="Polar residues" evidence="5">
    <location>
        <begin position="384"/>
        <end position="397"/>
    </location>
</feature>
<keyword evidence="2" id="KW-0238">DNA-binding</keyword>
<evidence type="ECO:0000256" key="4">
    <source>
        <dbReference type="ARBA" id="ARBA00023242"/>
    </source>
</evidence>
<dbReference type="SMR" id="A0A833RDL6"/>
<dbReference type="SUPFAM" id="SSF101941">
    <property type="entry name" value="NAC domain"/>
    <property type="match status" value="1"/>
</dbReference>
<reference evidence="7" key="1">
    <citation type="submission" date="2020-01" db="EMBL/GenBank/DDBJ databases">
        <title>Genome sequence of Kobresia littledalei, the first chromosome-level genome in the family Cyperaceae.</title>
        <authorList>
            <person name="Qu G."/>
        </authorList>
    </citation>
    <scope>NUCLEOTIDE SEQUENCE</scope>
    <source>
        <strain evidence="7">C.B.Clarke</strain>
        <tissue evidence="7">Leaf</tissue>
    </source>
</reference>